<evidence type="ECO:0000256" key="1">
    <source>
        <dbReference type="SAM" id="MobiDB-lite"/>
    </source>
</evidence>
<accession>A0A0J7L1Q4</accession>
<sequence>MRLLVMVDSAVSRHALSEAIKMLEDKIEEPKSGIVDKKVSPHSECINIDANMVVILKLKARTTTSELKAKRFQSPERFRTPRRRIQKYHERQRLPYEVVDRRDSPESVQVPEYAMESRPTSIESLTESMDAANNSAPTSSANSSVSNISMKPIALANSLNSARALFRKKSLVQLINNYIKAGIEEGKRQAKKYIRKALSFGVRSGYLIPTDRQGNVLHVCPTLDTGSWSTRRADVELRQRRRVARRGEMRPKTIDDRKAMRRGIPRGKPHHDVDQEQMTRSKRRHLVQSPARRNLSPRESNQRKSPDKSTLRERNKPKTVAKRKSKINDTVNNKRGQQRKRGDDEDVKKPVKRRRMASSSKRAENNQFEPIEESYTNANEGDRNQYKGNEDNCGTITDNERRKSTSSQEDGSRVEKQKTGMSIDDDRENVERKNAADDDDGDDADDDEKSDEASVEHNTNGIREMDA</sequence>
<feature type="compositionally biased region" description="Basic and acidic residues" evidence="1">
    <location>
        <begin position="380"/>
        <end position="390"/>
    </location>
</feature>
<gene>
    <name evidence="2" type="ORF">RF55_3167</name>
</gene>
<dbReference type="AlphaFoldDB" id="A0A0J7L1Q4"/>
<feature type="compositionally biased region" description="Basic and acidic residues" evidence="1">
    <location>
        <begin position="245"/>
        <end position="258"/>
    </location>
</feature>
<protein>
    <submittedName>
        <fullName evidence="2">Serine arginine-rich splicing factor 4-like isoform x1 protein</fullName>
    </submittedName>
</protein>
<dbReference type="OrthoDB" id="7635320at2759"/>
<feature type="compositionally biased region" description="Acidic residues" evidence="1">
    <location>
        <begin position="437"/>
        <end position="450"/>
    </location>
</feature>
<evidence type="ECO:0000313" key="2">
    <source>
        <dbReference type="EMBL" id="KMQ96538.1"/>
    </source>
</evidence>
<feature type="compositionally biased region" description="Basic and acidic residues" evidence="1">
    <location>
        <begin position="340"/>
        <end position="349"/>
    </location>
</feature>
<feature type="compositionally biased region" description="Basic and acidic residues" evidence="1">
    <location>
        <begin position="300"/>
        <end position="316"/>
    </location>
</feature>
<feature type="region of interest" description="Disordered" evidence="1">
    <location>
        <begin position="239"/>
        <end position="467"/>
    </location>
</feature>
<dbReference type="PaxDb" id="67767-A0A0J7L1Q4"/>
<evidence type="ECO:0000313" key="3">
    <source>
        <dbReference type="Proteomes" id="UP000036403"/>
    </source>
</evidence>
<dbReference type="Proteomes" id="UP000036403">
    <property type="component" value="Unassembled WGS sequence"/>
</dbReference>
<comment type="caution">
    <text evidence="2">The sequence shown here is derived from an EMBL/GenBank/DDBJ whole genome shotgun (WGS) entry which is preliminary data.</text>
</comment>
<dbReference type="EMBL" id="LBMM01001307">
    <property type="protein sequence ID" value="KMQ96538.1"/>
    <property type="molecule type" value="Genomic_DNA"/>
</dbReference>
<keyword evidence="3" id="KW-1185">Reference proteome</keyword>
<feature type="region of interest" description="Disordered" evidence="1">
    <location>
        <begin position="101"/>
        <end position="122"/>
    </location>
</feature>
<feature type="compositionally biased region" description="Basic residues" evidence="1">
    <location>
        <begin position="259"/>
        <end position="269"/>
    </location>
</feature>
<organism evidence="2 3">
    <name type="scientific">Lasius niger</name>
    <name type="common">Black garden ant</name>
    <dbReference type="NCBI Taxonomy" id="67767"/>
    <lineage>
        <taxon>Eukaryota</taxon>
        <taxon>Metazoa</taxon>
        <taxon>Ecdysozoa</taxon>
        <taxon>Arthropoda</taxon>
        <taxon>Hexapoda</taxon>
        <taxon>Insecta</taxon>
        <taxon>Pterygota</taxon>
        <taxon>Neoptera</taxon>
        <taxon>Endopterygota</taxon>
        <taxon>Hymenoptera</taxon>
        <taxon>Apocrita</taxon>
        <taxon>Aculeata</taxon>
        <taxon>Formicoidea</taxon>
        <taxon>Formicidae</taxon>
        <taxon>Formicinae</taxon>
        <taxon>Lasius</taxon>
        <taxon>Lasius</taxon>
    </lineage>
</organism>
<name>A0A0J7L1Q4_LASNI</name>
<proteinExistence type="predicted"/>
<reference evidence="2 3" key="1">
    <citation type="submission" date="2015-04" db="EMBL/GenBank/DDBJ databases">
        <title>Lasius niger genome sequencing.</title>
        <authorList>
            <person name="Konorov E.A."/>
            <person name="Nikitin M.A."/>
            <person name="Kirill M.V."/>
            <person name="Chang P."/>
        </authorList>
    </citation>
    <scope>NUCLEOTIDE SEQUENCE [LARGE SCALE GENOMIC DNA]</scope>
    <source>
        <tissue evidence="2">Whole</tissue>
    </source>
</reference>
<feature type="compositionally biased region" description="Basic and acidic residues" evidence="1">
    <location>
        <begin position="270"/>
        <end position="279"/>
    </location>
</feature>